<dbReference type="Proteomes" id="UP000678374">
    <property type="component" value="Unassembled WGS sequence"/>
</dbReference>
<keyword evidence="2" id="KW-1185">Reference proteome</keyword>
<evidence type="ECO:0000313" key="2">
    <source>
        <dbReference type="Proteomes" id="UP000678374"/>
    </source>
</evidence>
<dbReference type="AlphaFoldDB" id="A0A941BIW9"/>
<accession>A0A941BIW9</accession>
<protein>
    <submittedName>
        <fullName evidence="1">Uncharacterized protein</fullName>
    </submittedName>
</protein>
<sequence>MTTGRWRRAARPRCANSSPHLRRPLTRVAQAKSAIDTSYGDAQHLNRAAPVLLKAMSAEPGNAAICVQAARLTIKGGPVVASQFQPGTVEAYIEPIDKALALDPAHQKAHILKAQVHDIRGSTTPSGSPTCGRARPMRRSRCSRRSCRWVPAKAPSSAVPTWRRWLSWPASRCAREALQTMNDSAALGRGS</sequence>
<name>A0A941BIW9_9BURK</name>
<gene>
    <name evidence="1" type="ORF">KAK06_08470</name>
</gene>
<dbReference type="EMBL" id="JAGQDE010000005">
    <property type="protein sequence ID" value="MBQ0958992.1"/>
    <property type="molecule type" value="Genomic_DNA"/>
</dbReference>
<comment type="caution">
    <text evidence="1">The sequence shown here is derived from an EMBL/GenBank/DDBJ whole genome shotgun (WGS) entry which is preliminary data.</text>
</comment>
<reference evidence="1" key="1">
    <citation type="submission" date="2021-04" db="EMBL/GenBank/DDBJ databases">
        <title>The genome sequence of Ideonella sp. 4Y11.</title>
        <authorList>
            <person name="Liu Y."/>
        </authorList>
    </citation>
    <scope>NUCLEOTIDE SEQUENCE</scope>
    <source>
        <strain evidence="1">4Y11</strain>
    </source>
</reference>
<dbReference type="RefSeq" id="WP_210801502.1">
    <property type="nucleotide sequence ID" value="NZ_JAGQDE010000005.1"/>
</dbReference>
<proteinExistence type="predicted"/>
<organism evidence="1 2">
    <name type="scientific">Ideonella aquatica</name>
    <dbReference type="NCBI Taxonomy" id="2824119"/>
    <lineage>
        <taxon>Bacteria</taxon>
        <taxon>Pseudomonadati</taxon>
        <taxon>Pseudomonadota</taxon>
        <taxon>Betaproteobacteria</taxon>
        <taxon>Burkholderiales</taxon>
        <taxon>Sphaerotilaceae</taxon>
        <taxon>Ideonella</taxon>
    </lineage>
</organism>
<evidence type="ECO:0000313" key="1">
    <source>
        <dbReference type="EMBL" id="MBQ0958992.1"/>
    </source>
</evidence>